<dbReference type="EMBL" id="SDHZ01000001">
    <property type="protein sequence ID" value="RXK86580.1"/>
    <property type="molecule type" value="Genomic_DNA"/>
</dbReference>
<comment type="caution">
    <text evidence="3">The sequence shown here is derived from an EMBL/GenBank/DDBJ whole genome shotgun (WGS) entry which is preliminary data.</text>
</comment>
<gene>
    <name evidence="3" type="ORF">ESB13_07175</name>
</gene>
<keyword evidence="1" id="KW-0175">Coiled coil</keyword>
<name>A0A4Q1DBA7_9BACT</name>
<dbReference type="InterPro" id="IPR030392">
    <property type="entry name" value="S74_ICA"/>
</dbReference>
<protein>
    <recommendedName>
        <fullName evidence="2">Peptidase S74 domain-containing protein</fullName>
    </recommendedName>
</protein>
<dbReference type="InterPro" id="IPR036388">
    <property type="entry name" value="WH-like_DNA-bd_sf"/>
</dbReference>
<keyword evidence="4" id="KW-1185">Reference proteome</keyword>
<feature type="coiled-coil region" evidence="1">
    <location>
        <begin position="621"/>
        <end position="655"/>
    </location>
</feature>
<accession>A0A4Q1DBA7</accession>
<dbReference type="OrthoDB" id="657052at2"/>
<dbReference type="Proteomes" id="UP000290545">
    <property type="component" value="Unassembled WGS sequence"/>
</dbReference>
<feature type="domain" description="Peptidase S74" evidence="2">
    <location>
        <begin position="535"/>
        <end position="635"/>
    </location>
</feature>
<organism evidence="3 4">
    <name type="scientific">Filimonas effusa</name>
    <dbReference type="NCBI Taxonomy" id="2508721"/>
    <lineage>
        <taxon>Bacteria</taxon>
        <taxon>Pseudomonadati</taxon>
        <taxon>Bacteroidota</taxon>
        <taxon>Chitinophagia</taxon>
        <taxon>Chitinophagales</taxon>
        <taxon>Chitinophagaceae</taxon>
        <taxon>Filimonas</taxon>
    </lineage>
</organism>
<dbReference type="PANTHER" id="PTHR13029">
    <property type="match status" value="1"/>
</dbReference>
<dbReference type="InterPro" id="IPR051577">
    <property type="entry name" value="MRF-like"/>
</dbReference>
<proteinExistence type="predicted"/>
<evidence type="ECO:0000313" key="3">
    <source>
        <dbReference type="EMBL" id="RXK86580.1"/>
    </source>
</evidence>
<dbReference type="PROSITE" id="PS51688">
    <property type="entry name" value="ICA"/>
    <property type="match status" value="1"/>
</dbReference>
<evidence type="ECO:0000259" key="2">
    <source>
        <dbReference type="PROSITE" id="PS51688"/>
    </source>
</evidence>
<dbReference type="Gene3D" id="1.10.10.10">
    <property type="entry name" value="Winged helix-like DNA-binding domain superfamily/Winged helix DNA-binding domain"/>
    <property type="match status" value="1"/>
</dbReference>
<dbReference type="Gene3D" id="2.150.10.10">
    <property type="entry name" value="Serralysin-like metalloprotease, C-terminal"/>
    <property type="match status" value="1"/>
</dbReference>
<evidence type="ECO:0000256" key="1">
    <source>
        <dbReference type="SAM" id="Coils"/>
    </source>
</evidence>
<reference evidence="3 4" key="1">
    <citation type="submission" date="2019-01" db="EMBL/GenBank/DDBJ databases">
        <title>Filimonas sp. strain TTM-71.</title>
        <authorList>
            <person name="Chen W.-M."/>
        </authorList>
    </citation>
    <scope>NUCLEOTIDE SEQUENCE [LARGE SCALE GENOMIC DNA]</scope>
    <source>
        <strain evidence="3 4">TTM-71</strain>
    </source>
</reference>
<dbReference type="Pfam" id="PF13884">
    <property type="entry name" value="Peptidase_S74"/>
    <property type="match status" value="1"/>
</dbReference>
<dbReference type="InterPro" id="IPR011049">
    <property type="entry name" value="Serralysin-like_metalloprot_C"/>
</dbReference>
<evidence type="ECO:0000313" key="4">
    <source>
        <dbReference type="Proteomes" id="UP000290545"/>
    </source>
</evidence>
<sequence>MIKKINMDFIKIDTSGRLFYKCVLMAAGFFFACVATGQQLKLGNNVTRFDSSAALEIESQKQTLLLPRIKDTTMMVKTMKDGSMIYFENQPASGLNKGLYLRSNGAWNWMTPEGVGNEWSIWGNSGLANGSFLGTTDYRPLVLKTNNITRLIIDSAKGYLGLRTSAPVATLHNQGSTLFGVKFLPDLASDGLVGDAVNTVDSFTVLAISQTTVSRNIGLPAPSSAEPGRMVLLINTGTSGFYTKNVTVLAGRALWLIWTGSTWVPTGDGMGQGVSLPPTNSLGTNNFGILSGAAAATSGSGNVAIGLNALNKAGQGIYNIAIGTRAGQELTQTSNNYNIMIGHDAFSRATSSDDQISIGDSALAITQGDTCLAVGNRGLAANTTGNSNVAAGTDALRSMTTGSNNTAVGAQALANASGNSSHNAVMGYRAGYNLATGSFNTALGAYALAGVTTGSYNTALGYYAGYTDGITASNPTVSNATAIGAFAQITNSNTIILGSANPAYASNVGIGIYNPLAKLHVNGDIAATGPYQNTSDGRLKKDIQPITNALDKITALRSVMFNWNQEAARQVKMNTDKRSHYGFIAQEVEKVLPEVVFTANDSMQTKTVAYNDIIPVLTEAIRERQQIIEDLQHNNAKLKQQLLLLKEQKKNIEKMLPVTTK</sequence>
<dbReference type="AlphaFoldDB" id="A0A4Q1DBA7"/>
<dbReference type="PROSITE" id="PS51257">
    <property type="entry name" value="PROKAR_LIPOPROTEIN"/>
    <property type="match status" value="1"/>
</dbReference>